<dbReference type="RefSeq" id="WP_130991148.1">
    <property type="nucleotide sequence ID" value="NZ_SISK01000006.1"/>
</dbReference>
<dbReference type="AlphaFoldDB" id="A0A4Q9FZP3"/>
<dbReference type="EMBL" id="SISK01000006">
    <property type="protein sequence ID" value="TBN39946.1"/>
    <property type="molecule type" value="Genomic_DNA"/>
</dbReference>
<evidence type="ECO:0000256" key="2">
    <source>
        <dbReference type="SAM" id="Phobius"/>
    </source>
</evidence>
<dbReference type="Gene3D" id="1.20.1630.10">
    <property type="entry name" value="Formate dehydrogenase/DMSO reductase domain"/>
    <property type="match status" value="1"/>
</dbReference>
<gene>
    <name evidence="3" type="ORF">EYE42_09830</name>
</gene>
<keyword evidence="4" id="KW-1185">Reference proteome</keyword>
<evidence type="ECO:0000313" key="4">
    <source>
        <dbReference type="Proteomes" id="UP000293520"/>
    </source>
</evidence>
<dbReference type="GO" id="GO:0019645">
    <property type="term" value="P:anaerobic electron transport chain"/>
    <property type="evidence" value="ECO:0007669"/>
    <property type="project" value="InterPro"/>
</dbReference>
<keyword evidence="2" id="KW-0812">Transmembrane</keyword>
<dbReference type="InterPro" id="IPR007059">
    <property type="entry name" value="DmsC"/>
</dbReference>
<keyword evidence="2" id="KW-0472">Membrane</keyword>
<name>A0A4Q9FZP3_9RHOB</name>
<dbReference type="GO" id="GO:0009390">
    <property type="term" value="C:dimethyl sulfoxide reductase complex"/>
    <property type="evidence" value="ECO:0007669"/>
    <property type="project" value="TreeGrafter"/>
</dbReference>
<feature type="transmembrane region" description="Helical" evidence="2">
    <location>
        <begin position="232"/>
        <end position="250"/>
    </location>
</feature>
<reference evidence="3 4" key="1">
    <citation type="submission" date="2019-02" db="EMBL/GenBank/DDBJ databases">
        <title>Paracoccus subflavus sp. nov., isolated from marine sediment of the Pacific Ocean.</title>
        <authorList>
            <person name="Zhang G."/>
        </authorList>
    </citation>
    <scope>NUCLEOTIDE SEQUENCE [LARGE SCALE GENOMIC DNA]</scope>
    <source>
        <strain evidence="3 4">GY0581</strain>
    </source>
</reference>
<dbReference type="GO" id="GO:0009389">
    <property type="term" value="F:dimethyl sulfoxide reductase activity"/>
    <property type="evidence" value="ECO:0007669"/>
    <property type="project" value="TreeGrafter"/>
</dbReference>
<feature type="region of interest" description="Disordered" evidence="1">
    <location>
        <begin position="297"/>
        <end position="316"/>
    </location>
</feature>
<organism evidence="3 4">
    <name type="scientific">Paracoccus subflavus</name>
    <dbReference type="NCBI Taxonomy" id="2528244"/>
    <lineage>
        <taxon>Bacteria</taxon>
        <taxon>Pseudomonadati</taxon>
        <taxon>Pseudomonadota</taxon>
        <taxon>Alphaproteobacteria</taxon>
        <taxon>Rhodobacterales</taxon>
        <taxon>Paracoccaceae</taxon>
        <taxon>Paracoccus</taxon>
    </lineage>
</organism>
<accession>A0A4Q9FZP3</accession>
<feature type="transmembrane region" description="Helical" evidence="2">
    <location>
        <begin position="36"/>
        <end position="59"/>
    </location>
</feature>
<keyword evidence="2" id="KW-1133">Transmembrane helix</keyword>
<dbReference type="OrthoDB" id="5520897at2"/>
<feature type="transmembrane region" description="Helical" evidence="2">
    <location>
        <begin position="256"/>
        <end position="275"/>
    </location>
</feature>
<proteinExistence type="predicted"/>
<comment type="caution">
    <text evidence="3">The sequence shown here is derived from an EMBL/GenBank/DDBJ whole genome shotgun (WGS) entry which is preliminary data.</text>
</comment>
<dbReference type="GO" id="GO:0005886">
    <property type="term" value="C:plasma membrane"/>
    <property type="evidence" value="ECO:0007669"/>
    <property type="project" value="TreeGrafter"/>
</dbReference>
<dbReference type="PANTHER" id="PTHR38095:SF1">
    <property type="entry name" value="ANAEROBIC DIMETHYL SULFOXIDE REDUCTASE CHAIN YNFH"/>
    <property type="match status" value="1"/>
</dbReference>
<protein>
    <submittedName>
        <fullName evidence="3">Dibenzothiophene desulfurase</fullName>
    </submittedName>
</protein>
<dbReference type="Proteomes" id="UP000293520">
    <property type="component" value="Unassembled WGS sequence"/>
</dbReference>
<sequence length="316" mass="33187">MHPAPSVIIFSVLSGAGFGYLAFLGLGISTGTGMTAFWQFGLGIALAVVGLISSTFHLGNPKRALLAFTQWRTSWLSREAWIAVAALLTMGVFAAAAVFLERLVPIVGVLGAALSLGTVFVTSMIYAQMATVPRWNSPLTPAYFLASSVSAGAILSGHIALALTAILLLGIIQLACWWWGDQSFAGRGHSVSSATGLGRGGQVRLFESPHSGTNYLLKEFVFQVARRRADKLRAICIVFFILLPALIILADAGVLAIGLAFGAHLVGTLISRWLFFAQAEHVVQLYYGHQPTLGSGLADGPGQERAAVGSAMGAGS</sequence>
<dbReference type="Pfam" id="PF04976">
    <property type="entry name" value="DmsC"/>
    <property type="match status" value="1"/>
</dbReference>
<evidence type="ECO:0000256" key="1">
    <source>
        <dbReference type="SAM" id="MobiDB-lite"/>
    </source>
</evidence>
<feature type="transmembrane region" description="Helical" evidence="2">
    <location>
        <begin position="80"/>
        <end position="100"/>
    </location>
</feature>
<dbReference type="PANTHER" id="PTHR38095">
    <property type="entry name" value="ANAEROBIC DIMETHYL SULFOXIDE REDUCTASE CHAIN YNFH"/>
    <property type="match status" value="1"/>
</dbReference>
<feature type="transmembrane region" description="Helical" evidence="2">
    <location>
        <begin position="106"/>
        <end position="127"/>
    </location>
</feature>
<evidence type="ECO:0000313" key="3">
    <source>
        <dbReference type="EMBL" id="TBN39946.1"/>
    </source>
</evidence>
<feature type="transmembrane region" description="Helical" evidence="2">
    <location>
        <begin position="7"/>
        <end position="30"/>
    </location>
</feature>